<dbReference type="AlphaFoldDB" id="A0A1C6UJ41"/>
<sequence length="156" mass="16597">MVTGPIQQPSTVQGALRPPAARRPPVTLLGDLRALTRALAAPPTEPNWRERVLLRLGPVRRGFAEHVRATEGPAGLYAELLGHAPRLERGVRRLAGEHAAIAAALAALHRAAELPEASADDLVVRAGRLASALAGHRQRGADLLWQAYETDLGGET</sequence>
<evidence type="ECO:0000313" key="3">
    <source>
        <dbReference type="Proteomes" id="UP000199001"/>
    </source>
</evidence>
<evidence type="ECO:0000313" key="2">
    <source>
        <dbReference type="EMBL" id="SCL53919.1"/>
    </source>
</evidence>
<dbReference type="EMBL" id="FMHZ01000002">
    <property type="protein sequence ID" value="SCL53919.1"/>
    <property type="molecule type" value="Genomic_DNA"/>
</dbReference>
<name>A0A1C6UJ41_9ACTN</name>
<dbReference type="RefSeq" id="WP_091097358.1">
    <property type="nucleotide sequence ID" value="NZ_FMHZ01000002.1"/>
</dbReference>
<proteinExistence type="predicted"/>
<dbReference type="OrthoDB" id="263362at2"/>
<gene>
    <name evidence="2" type="ORF">GA0070606_2198</name>
</gene>
<reference evidence="3" key="1">
    <citation type="submission" date="2016-06" db="EMBL/GenBank/DDBJ databases">
        <authorList>
            <person name="Varghese N."/>
            <person name="Submissions Spin"/>
        </authorList>
    </citation>
    <scope>NUCLEOTIDE SEQUENCE [LARGE SCALE GENOMIC DNA]</scope>
    <source>
        <strain evidence="3">DSM 43903</strain>
    </source>
</reference>
<protein>
    <recommendedName>
        <fullName evidence="4">Hemerythrin HHE cation binding domain-containing protein</fullName>
    </recommendedName>
</protein>
<organism evidence="2 3">
    <name type="scientific">Micromonospora citrea</name>
    <dbReference type="NCBI Taxonomy" id="47855"/>
    <lineage>
        <taxon>Bacteria</taxon>
        <taxon>Bacillati</taxon>
        <taxon>Actinomycetota</taxon>
        <taxon>Actinomycetes</taxon>
        <taxon>Micromonosporales</taxon>
        <taxon>Micromonosporaceae</taxon>
        <taxon>Micromonospora</taxon>
    </lineage>
</organism>
<dbReference type="Proteomes" id="UP000199001">
    <property type="component" value="Unassembled WGS sequence"/>
</dbReference>
<keyword evidence="3" id="KW-1185">Reference proteome</keyword>
<feature type="compositionally biased region" description="Polar residues" evidence="1">
    <location>
        <begin position="1"/>
        <end position="13"/>
    </location>
</feature>
<accession>A0A1C6UJ41</accession>
<evidence type="ECO:0000256" key="1">
    <source>
        <dbReference type="SAM" id="MobiDB-lite"/>
    </source>
</evidence>
<evidence type="ECO:0008006" key="4">
    <source>
        <dbReference type="Google" id="ProtNLM"/>
    </source>
</evidence>
<feature type="region of interest" description="Disordered" evidence="1">
    <location>
        <begin position="1"/>
        <end position="23"/>
    </location>
</feature>